<dbReference type="AlphaFoldDB" id="A0A4R1BS15"/>
<organism evidence="3 4">
    <name type="scientific">Rubrobacter taiwanensis</name>
    <dbReference type="NCBI Taxonomy" id="185139"/>
    <lineage>
        <taxon>Bacteria</taxon>
        <taxon>Bacillati</taxon>
        <taxon>Actinomycetota</taxon>
        <taxon>Rubrobacteria</taxon>
        <taxon>Rubrobacterales</taxon>
        <taxon>Rubrobacteraceae</taxon>
        <taxon>Rubrobacter</taxon>
    </lineage>
</organism>
<dbReference type="PROSITE" id="PS50005">
    <property type="entry name" value="TPR"/>
    <property type="match status" value="2"/>
</dbReference>
<feature type="repeat" description="TPR" evidence="1">
    <location>
        <begin position="155"/>
        <end position="188"/>
    </location>
</feature>
<dbReference type="SUPFAM" id="SSF48452">
    <property type="entry name" value="TPR-like"/>
    <property type="match status" value="1"/>
</dbReference>
<sequence>MMIDRRRVSFWTRLIAIGLAVVFVGSFVVMGIGSTFPAYNIFELFGGGSPQQQETAGPTPQEQIEQTRSQLQENPENPELIKRLAFLYIQTGDLDQAVATLEEGREVAPDDPDIPLILGQVYQQQAANNPDRADELNRRAGDAYAAAAEMEPGNAQAHLAAGDAYSAAGEESRAIEHWNRYLELEPEGEQAEQIRQQISDLLRSGGEGRP</sequence>
<evidence type="ECO:0000256" key="1">
    <source>
        <dbReference type="PROSITE-ProRule" id="PRU00339"/>
    </source>
</evidence>
<evidence type="ECO:0000256" key="2">
    <source>
        <dbReference type="SAM" id="MobiDB-lite"/>
    </source>
</evidence>
<evidence type="ECO:0000313" key="4">
    <source>
        <dbReference type="Proteomes" id="UP000295244"/>
    </source>
</evidence>
<dbReference type="RefSeq" id="WP_132687302.1">
    <property type="nucleotide sequence ID" value="NZ_SKBU01000002.1"/>
</dbReference>
<dbReference type="InterPro" id="IPR011990">
    <property type="entry name" value="TPR-like_helical_dom_sf"/>
</dbReference>
<reference evidence="3 4" key="1">
    <citation type="submission" date="2019-03" db="EMBL/GenBank/DDBJ databases">
        <title>Whole genome sequence of a novel Rubrobacter taiwanensis strain, isolated from Yellowstone National Park.</title>
        <authorList>
            <person name="Freed S."/>
            <person name="Ramaley R.F."/>
            <person name="Kyndt J.A."/>
        </authorList>
    </citation>
    <scope>NUCLEOTIDE SEQUENCE [LARGE SCALE GENOMIC DNA]</scope>
    <source>
        <strain evidence="3 4">Yellowstone</strain>
    </source>
</reference>
<keyword evidence="1" id="KW-0802">TPR repeat</keyword>
<protein>
    <submittedName>
        <fullName evidence="3">Tetratricopeptide repeat protein</fullName>
    </submittedName>
</protein>
<gene>
    <name evidence="3" type="ORF">E0L93_00880</name>
</gene>
<keyword evidence="4" id="KW-1185">Reference proteome</keyword>
<evidence type="ECO:0000313" key="3">
    <source>
        <dbReference type="EMBL" id="TCJ20599.1"/>
    </source>
</evidence>
<dbReference type="EMBL" id="SKBU01000002">
    <property type="protein sequence ID" value="TCJ20599.1"/>
    <property type="molecule type" value="Genomic_DNA"/>
</dbReference>
<dbReference type="Pfam" id="PF14559">
    <property type="entry name" value="TPR_19"/>
    <property type="match status" value="1"/>
</dbReference>
<dbReference type="OrthoDB" id="5242535at2"/>
<dbReference type="InterPro" id="IPR019734">
    <property type="entry name" value="TPR_rpt"/>
</dbReference>
<proteinExistence type="predicted"/>
<name>A0A4R1BS15_9ACTN</name>
<comment type="caution">
    <text evidence="3">The sequence shown here is derived from an EMBL/GenBank/DDBJ whole genome shotgun (WGS) entry which is preliminary data.</text>
</comment>
<feature type="region of interest" description="Disordered" evidence="2">
    <location>
        <begin position="50"/>
        <end position="75"/>
    </location>
</feature>
<dbReference type="Proteomes" id="UP000295244">
    <property type="component" value="Unassembled WGS sequence"/>
</dbReference>
<feature type="repeat" description="TPR" evidence="1">
    <location>
        <begin position="78"/>
        <end position="111"/>
    </location>
</feature>
<dbReference type="Gene3D" id="1.25.40.10">
    <property type="entry name" value="Tetratricopeptide repeat domain"/>
    <property type="match status" value="1"/>
</dbReference>
<dbReference type="SMART" id="SM00028">
    <property type="entry name" value="TPR"/>
    <property type="match status" value="2"/>
</dbReference>
<accession>A0A4R1BS15</accession>